<dbReference type="InterPro" id="IPR009057">
    <property type="entry name" value="Homeodomain-like_sf"/>
</dbReference>
<evidence type="ECO:0000313" key="4">
    <source>
        <dbReference type="Proteomes" id="UP001244341"/>
    </source>
</evidence>
<sequence>MHAGECDWLVERAATGHKRGAITAIAAALPQRTRQAVDNYVRRKYTPTEVQGKWSATEDAQLLALYKELGPKWKEIGSRLGRLDKTTRNRVEGLNYGKPFSTGKWTVDEVDLLQSLVASYRQALEQQEAADGPRTISSSMLPSGATEARPAFRSLDNIGWTSVARQMGTRTPKQCADVWRIRLAPSIIESGEWGRDDDKRMIAALAAAAATGIVESYQVDWAALVAGRSAAQCQRHWRLLLKHLPVPGSLPGTQQVQVIVPTGHGRAIC</sequence>
<feature type="domain" description="Myb-like" evidence="1">
    <location>
        <begin position="46"/>
        <end position="90"/>
    </location>
</feature>
<dbReference type="PROSITE" id="PS51294">
    <property type="entry name" value="HTH_MYB"/>
    <property type="match status" value="2"/>
</dbReference>
<evidence type="ECO:0000259" key="2">
    <source>
        <dbReference type="PROSITE" id="PS51294"/>
    </source>
</evidence>
<proteinExistence type="predicted"/>
<accession>A0ABY8TNC9</accession>
<dbReference type="SUPFAM" id="SSF46689">
    <property type="entry name" value="Homeodomain-like"/>
    <property type="match status" value="2"/>
</dbReference>
<keyword evidence="4" id="KW-1185">Reference proteome</keyword>
<dbReference type="Gene3D" id="1.10.10.60">
    <property type="entry name" value="Homeodomain-like"/>
    <property type="match status" value="2"/>
</dbReference>
<reference evidence="3 4" key="1">
    <citation type="submission" date="2023-05" db="EMBL/GenBank/DDBJ databases">
        <title>A 100% complete, gapless, phased diploid assembly of the Scenedesmus obliquus UTEX 3031 genome.</title>
        <authorList>
            <person name="Biondi T.C."/>
            <person name="Hanschen E.R."/>
            <person name="Kwon T."/>
            <person name="Eng W."/>
            <person name="Kruse C.P.S."/>
            <person name="Koehler S.I."/>
            <person name="Kunde Y."/>
            <person name="Gleasner C.D."/>
            <person name="You Mak K.T."/>
            <person name="Polle J."/>
            <person name="Hovde B.T."/>
            <person name="Starkenburg S.R."/>
        </authorList>
    </citation>
    <scope>NUCLEOTIDE SEQUENCE [LARGE SCALE GENOMIC DNA]</scope>
    <source>
        <strain evidence="3 4">DOE0152z</strain>
    </source>
</reference>
<feature type="domain" description="HTH myb-type" evidence="2">
    <location>
        <begin position="46"/>
        <end position="90"/>
    </location>
</feature>
<organism evidence="3 4">
    <name type="scientific">Tetradesmus obliquus</name>
    <name type="common">Green alga</name>
    <name type="synonym">Acutodesmus obliquus</name>
    <dbReference type="NCBI Taxonomy" id="3088"/>
    <lineage>
        <taxon>Eukaryota</taxon>
        <taxon>Viridiplantae</taxon>
        <taxon>Chlorophyta</taxon>
        <taxon>core chlorophytes</taxon>
        <taxon>Chlorophyceae</taxon>
        <taxon>CS clade</taxon>
        <taxon>Sphaeropleales</taxon>
        <taxon>Scenedesmaceae</taxon>
        <taxon>Tetradesmus</taxon>
    </lineage>
</organism>
<feature type="domain" description="Myb-like" evidence="1">
    <location>
        <begin position="191"/>
        <end position="241"/>
    </location>
</feature>
<dbReference type="EMBL" id="CP126209">
    <property type="protein sequence ID" value="WIA09902.1"/>
    <property type="molecule type" value="Genomic_DNA"/>
</dbReference>
<dbReference type="InterPro" id="IPR001005">
    <property type="entry name" value="SANT/Myb"/>
</dbReference>
<dbReference type="PANTHER" id="PTHR47430">
    <property type="entry name" value="GB|AAC33480.1"/>
    <property type="match status" value="1"/>
</dbReference>
<evidence type="ECO:0000313" key="3">
    <source>
        <dbReference type="EMBL" id="WIA09902.1"/>
    </source>
</evidence>
<dbReference type="PANTHER" id="PTHR47430:SF4">
    <property type="entry name" value="GB|AAC33480.1"/>
    <property type="match status" value="1"/>
</dbReference>
<dbReference type="Proteomes" id="UP001244341">
    <property type="component" value="Chromosome 2b"/>
</dbReference>
<dbReference type="InterPro" id="IPR017930">
    <property type="entry name" value="Myb_dom"/>
</dbReference>
<protein>
    <submittedName>
        <fullName evidence="3">Uncharacterized protein</fullName>
    </submittedName>
</protein>
<dbReference type="Pfam" id="PF00249">
    <property type="entry name" value="Myb_DNA-binding"/>
    <property type="match status" value="1"/>
</dbReference>
<feature type="domain" description="Myb-like" evidence="1">
    <location>
        <begin position="97"/>
        <end position="183"/>
    </location>
</feature>
<dbReference type="CDD" id="cd00167">
    <property type="entry name" value="SANT"/>
    <property type="match status" value="1"/>
</dbReference>
<gene>
    <name evidence="3" type="ORF">OEZ85_010116</name>
</gene>
<dbReference type="PROSITE" id="PS50090">
    <property type="entry name" value="MYB_LIKE"/>
    <property type="match status" value="3"/>
</dbReference>
<evidence type="ECO:0000259" key="1">
    <source>
        <dbReference type="PROSITE" id="PS50090"/>
    </source>
</evidence>
<dbReference type="SMART" id="SM00717">
    <property type="entry name" value="SANT"/>
    <property type="match status" value="3"/>
</dbReference>
<name>A0ABY8TNC9_TETOB</name>
<feature type="domain" description="HTH myb-type" evidence="2">
    <location>
        <begin position="160"/>
        <end position="187"/>
    </location>
</feature>